<dbReference type="Proteomes" id="UP000602087">
    <property type="component" value="Unassembled WGS sequence"/>
</dbReference>
<proteinExistence type="predicted"/>
<dbReference type="AlphaFoldDB" id="A0A934M8U7"/>
<dbReference type="RefSeq" id="WP_198732515.1">
    <property type="nucleotide sequence ID" value="NZ_JAEINH010000002.1"/>
</dbReference>
<keyword evidence="1" id="KW-1133">Transmembrane helix</keyword>
<keyword evidence="1" id="KW-0812">Transmembrane</keyword>
<accession>A0A934M8U7</accession>
<organism evidence="2 3">
    <name type="scientific">Sanguibacter suaedae</name>
    <dbReference type="NCBI Taxonomy" id="2795737"/>
    <lineage>
        <taxon>Bacteria</taxon>
        <taxon>Bacillati</taxon>
        <taxon>Actinomycetota</taxon>
        <taxon>Actinomycetes</taxon>
        <taxon>Micrococcales</taxon>
        <taxon>Sanguibacteraceae</taxon>
        <taxon>Sanguibacter</taxon>
    </lineage>
</organism>
<evidence type="ECO:0000313" key="2">
    <source>
        <dbReference type="EMBL" id="MBI9113953.1"/>
    </source>
</evidence>
<evidence type="ECO:0000256" key="1">
    <source>
        <dbReference type="SAM" id="Phobius"/>
    </source>
</evidence>
<keyword evidence="1" id="KW-0472">Membrane</keyword>
<comment type="caution">
    <text evidence="2">The sequence shown here is derived from an EMBL/GenBank/DDBJ whole genome shotgun (WGS) entry which is preliminary data.</text>
</comment>
<name>A0A934M8U7_9MICO</name>
<keyword evidence="3" id="KW-1185">Reference proteome</keyword>
<gene>
    <name evidence="2" type="ORF">JAV76_02850</name>
</gene>
<evidence type="ECO:0000313" key="3">
    <source>
        <dbReference type="Proteomes" id="UP000602087"/>
    </source>
</evidence>
<feature type="transmembrane region" description="Helical" evidence="1">
    <location>
        <begin position="39"/>
        <end position="62"/>
    </location>
</feature>
<protein>
    <submittedName>
        <fullName evidence="2">Uncharacterized protein</fullName>
    </submittedName>
</protein>
<reference evidence="2" key="1">
    <citation type="submission" date="2020-12" db="EMBL/GenBank/DDBJ databases">
        <title>Sanguibacter suaedae sp. nov., isolated from Suaeda aralocaspica.</title>
        <authorList>
            <person name="Ma Q."/>
        </authorList>
    </citation>
    <scope>NUCLEOTIDE SEQUENCE</scope>
    <source>
        <strain evidence="2">YZGR15</strain>
    </source>
</reference>
<dbReference type="EMBL" id="JAEINH010000002">
    <property type="protein sequence ID" value="MBI9113953.1"/>
    <property type="molecule type" value="Genomic_DNA"/>
</dbReference>
<sequence length="77" mass="7779">MATVIHHSTPVRLVGPATPRSVTSQQVTSYDAQAEPSRAASVVPVLIAFGALVALALGAAVFGREVVELVGGLLAGE</sequence>